<evidence type="ECO:0000313" key="20">
    <source>
        <dbReference type="Proteomes" id="UP000243807"/>
    </source>
</evidence>
<organism evidence="19 20">
    <name type="scientific">Acidihalobacter ferrooxydans</name>
    <dbReference type="NCBI Taxonomy" id="1765967"/>
    <lineage>
        <taxon>Bacteria</taxon>
        <taxon>Pseudomonadati</taxon>
        <taxon>Pseudomonadota</taxon>
        <taxon>Gammaproteobacteria</taxon>
        <taxon>Chromatiales</taxon>
        <taxon>Ectothiorhodospiraceae</taxon>
        <taxon>Acidihalobacter</taxon>
    </lineage>
</organism>
<comment type="subcellular location">
    <subcellularLocation>
        <location evidence="1">Cytoplasm</location>
    </subcellularLocation>
</comment>
<feature type="binding site" evidence="14">
    <location>
        <begin position="189"/>
        <end position="196"/>
    </location>
    <ligand>
        <name>NAD(+)</name>
        <dbReference type="ChEBI" id="CHEBI:57540"/>
    </ligand>
</feature>
<dbReference type="PROSITE" id="PS00076">
    <property type="entry name" value="PYRIDINE_REDOX_1"/>
    <property type="match status" value="1"/>
</dbReference>
<dbReference type="RefSeq" id="WP_076838012.1">
    <property type="nucleotide sequence ID" value="NZ_CP019434.1"/>
</dbReference>
<evidence type="ECO:0000256" key="2">
    <source>
        <dbReference type="ARBA" id="ARBA00007532"/>
    </source>
</evidence>
<dbReference type="STRING" id="1765967.BW247_15640"/>
<feature type="binding site" evidence="14">
    <location>
        <position position="122"/>
    </location>
    <ligand>
        <name>FAD</name>
        <dbReference type="ChEBI" id="CHEBI:57692"/>
    </ligand>
</feature>
<evidence type="ECO:0000256" key="10">
    <source>
        <dbReference type="ARBA" id="ARBA00023157"/>
    </source>
</evidence>
<dbReference type="InterPro" id="IPR012999">
    <property type="entry name" value="Pyr_OxRdtase_I_AS"/>
</dbReference>
<dbReference type="InterPro" id="IPR050151">
    <property type="entry name" value="Class-I_Pyr_Nuc-Dis_Oxidored"/>
</dbReference>
<comment type="cofactor">
    <cofactor evidence="14 16">
        <name>FAD</name>
        <dbReference type="ChEBI" id="CHEBI:57692"/>
    </cofactor>
    <text evidence="14 16">Binds 1 FAD per subunit.</text>
</comment>
<dbReference type="GO" id="GO:0005737">
    <property type="term" value="C:cytoplasm"/>
    <property type="evidence" value="ECO:0007669"/>
    <property type="project" value="UniProtKB-SubCell"/>
</dbReference>
<keyword evidence="9 14" id="KW-0520">NAD</keyword>
<comment type="similarity">
    <text evidence="2 16">Belongs to the class-I pyridine nucleotide-disulfide oxidoreductase family.</text>
</comment>
<dbReference type="Gene3D" id="3.30.390.30">
    <property type="match status" value="1"/>
</dbReference>
<feature type="binding site" evidence="14">
    <location>
        <position position="58"/>
    </location>
    <ligand>
        <name>FAD</name>
        <dbReference type="ChEBI" id="CHEBI:57692"/>
    </ligand>
</feature>
<keyword evidence="6 16" id="KW-0285">Flavoprotein</keyword>
<feature type="domain" description="Pyridine nucleotide-disulphide oxidoreductase dimerisation" evidence="17">
    <location>
        <begin position="354"/>
        <end position="463"/>
    </location>
</feature>
<dbReference type="InterPro" id="IPR001100">
    <property type="entry name" value="Pyr_nuc-diS_OxRdtase"/>
</dbReference>
<dbReference type="GO" id="GO:0006103">
    <property type="term" value="P:2-oxoglutarate metabolic process"/>
    <property type="evidence" value="ECO:0007669"/>
    <property type="project" value="TreeGrafter"/>
</dbReference>
<gene>
    <name evidence="19" type="ORF">BW247_15640</name>
</gene>
<dbReference type="AlphaFoldDB" id="A0A1P8UKN9"/>
<dbReference type="InterPro" id="IPR023753">
    <property type="entry name" value="FAD/NAD-binding_dom"/>
</dbReference>
<evidence type="ECO:0000313" key="19">
    <source>
        <dbReference type="EMBL" id="APZ44342.1"/>
    </source>
</evidence>
<evidence type="ECO:0000256" key="4">
    <source>
        <dbReference type="ARBA" id="ARBA00016961"/>
    </source>
</evidence>
<evidence type="ECO:0000256" key="15">
    <source>
        <dbReference type="PIRSR" id="PIRSR000350-4"/>
    </source>
</evidence>
<comment type="miscellaneous">
    <text evidence="16">The active site is a redox-active disulfide bond.</text>
</comment>
<evidence type="ECO:0000256" key="12">
    <source>
        <dbReference type="ARBA" id="ARBA00049187"/>
    </source>
</evidence>
<dbReference type="GO" id="GO:0050660">
    <property type="term" value="F:flavin adenine dinucleotide binding"/>
    <property type="evidence" value="ECO:0007669"/>
    <property type="project" value="InterPro"/>
</dbReference>
<dbReference type="PANTHER" id="PTHR22912:SF224">
    <property type="entry name" value="DIHYDROLIPOYL DEHYDROGENASE"/>
    <property type="match status" value="1"/>
</dbReference>
<feature type="binding site" evidence="14">
    <location>
        <begin position="326"/>
        <end position="329"/>
    </location>
    <ligand>
        <name>FAD</name>
        <dbReference type="ChEBI" id="CHEBI:57692"/>
    </ligand>
</feature>
<proteinExistence type="inferred from homology"/>
<dbReference type="Pfam" id="PF07992">
    <property type="entry name" value="Pyr_redox_2"/>
    <property type="match status" value="1"/>
</dbReference>
<keyword evidence="10" id="KW-1015">Disulfide bond</keyword>
<dbReference type="PANTHER" id="PTHR22912">
    <property type="entry name" value="DISULFIDE OXIDOREDUCTASE"/>
    <property type="match status" value="1"/>
</dbReference>
<comment type="catalytic activity">
    <reaction evidence="12 16">
        <text>N(6)-[(R)-dihydrolipoyl]-L-lysyl-[protein] + NAD(+) = N(6)-[(R)-lipoyl]-L-lysyl-[protein] + NADH + H(+)</text>
        <dbReference type="Rhea" id="RHEA:15045"/>
        <dbReference type="Rhea" id="RHEA-COMP:10474"/>
        <dbReference type="Rhea" id="RHEA-COMP:10475"/>
        <dbReference type="ChEBI" id="CHEBI:15378"/>
        <dbReference type="ChEBI" id="CHEBI:57540"/>
        <dbReference type="ChEBI" id="CHEBI:57945"/>
        <dbReference type="ChEBI" id="CHEBI:83099"/>
        <dbReference type="ChEBI" id="CHEBI:83100"/>
        <dbReference type="EC" id="1.8.1.4"/>
    </reaction>
</comment>
<evidence type="ECO:0000256" key="11">
    <source>
        <dbReference type="ARBA" id="ARBA00023284"/>
    </source>
</evidence>
<keyword evidence="14" id="KW-0547">Nucleotide-binding</keyword>
<dbReference type="SUPFAM" id="SSF51905">
    <property type="entry name" value="FAD/NAD(P)-binding domain"/>
    <property type="match status" value="1"/>
</dbReference>
<feature type="domain" description="FAD/NAD(P)-binding" evidence="18">
    <location>
        <begin position="5"/>
        <end position="335"/>
    </location>
</feature>
<evidence type="ECO:0000256" key="14">
    <source>
        <dbReference type="PIRSR" id="PIRSR000350-3"/>
    </source>
</evidence>
<evidence type="ECO:0000256" key="13">
    <source>
        <dbReference type="PIRSR" id="PIRSR000350-2"/>
    </source>
</evidence>
<dbReference type="PIRSF" id="PIRSF000350">
    <property type="entry name" value="Mercury_reductase_MerA"/>
    <property type="match status" value="1"/>
</dbReference>
<dbReference type="EMBL" id="CP019434">
    <property type="protein sequence ID" value="APZ44342.1"/>
    <property type="molecule type" value="Genomic_DNA"/>
</dbReference>
<evidence type="ECO:0000259" key="17">
    <source>
        <dbReference type="Pfam" id="PF02852"/>
    </source>
</evidence>
<feature type="binding site" evidence="14">
    <location>
        <position position="212"/>
    </location>
    <ligand>
        <name>NAD(+)</name>
        <dbReference type="ChEBI" id="CHEBI:57540"/>
    </ligand>
</feature>
<sequence>MEKDYDLIVVGAGPAGYVAALRAAQLGLKVGCIDNWLDADGKPSLGGTCLNVGCIPSKALLDTSHHYDSLLREYADHGVLVDGLRIDVETMQTRKRSVVGTLTQGIATLFKAADIDWLKGHGQLLGSGRVGFAAHDRKTPRELSADNIILAPGSLPSALDAAALDGDYVVDSTGGLEFSEVPKRLAVIGAGAIGLELGSVWRRLGAEVTLLEAQPEFLPIADQSLARMAFKSYTAQGLQIRLGARIKSAKLSGKSVRVVYEDANGEQQERYDRVIVAVGRRPNTVGLNAEGSGLLLDERGCIHVDDHCRTNLPGVWAIGDAVRGPMLAHKGEEEGVMVAERIAGLHSSVDHNLIPAVIYTHPEFAWVGPTEQRLKQAGIPYRSGRFPLAANGRARAQGDTEGEIKLLAHAETDRLLAAHMFGANASDLIAQAVIAISLQASAEDLARTVFAHPTLSEAVHEAALAVDGRALHSAARPKRG</sequence>
<keyword evidence="20" id="KW-1185">Reference proteome</keyword>
<keyword evidence="11 16" id="KW-0676">Redox-active center</keyword>
<evidence type="ECO:0000259" key="18">
    <source>
        <dbReference type="Pfam" id="PF07992"/>
    </source>
</evidence>
<evidence type="ECO:0000256" key="16">
    <source>
        <dbReference type="RuleBase" id="RU003692"/>
    </source>
</evidence>
<dbReference type="GO" id="GO:0004148">
    <property type="term" value="F:dihydrolipoyl dehydrogenase (NADH) activity"/>
    <property type="evidence" value="ECO:0007669"/>
    <property type="project" value="UniProtKB-EC"/>
</dbReference>
<feature type="disulfide bond" description="Redox-active" evidence="15">
    <location>
        <begin position="49"/>
        <end position="54"/>
    </location>
</feature>
<protein>
    <recommendedName>
        <fullName evidence="4 16">Dihydrolipoyl dehydrogenase</fullName>
        <ecNumber evidence="3 16">1.8.1.4</ecNumber>
    </recommendedName>
</protein>
<dbReference type="NCBIfam" id="TIGR01350">
    <property type="entry name" value="lipoamide_DH"/>
    <property type="match status" value="1"/>
</dbReference>
<evidence type="ECO:0000256" key="5">
    <source>
        <dbReference type="ARBA" id="ARBA00022490"/>
    </source>
</evidence>
<dbReference type="PRINTS" id="PR00411">
    <property type="entry name" value="PNDRDTASEI"/>
</dbReference>
<dbReference type="KEGG" id="afy:BW247_15640"/>
<feature type="binding site" evidence="14">
    <location>
        <position position="320"/>
    </location>
    <ligand>
        <name>FAD</name>
        <dbReference type="ChEBI" id="CHEBI:57692"/>
    </ligand>
</feature>
<evidence type="ECO:0000256" key="3">
    <source>
        <dbReference type="ARBA" id="ARBA00012608"/>
    </source>
</evidence>
<keyword evidence="7 14" id="KW-0274">FAD</keyword>
<name>A0A1P8UKN9_9GAMM</name>
<reference evidence="19 20" key="1">
    <citation type="submission" date="2017-01" db="EMBL/GenBank/DDBJ databases">
        <title>Draft sequence of Acidihalobacter ferrooxidans strain DSM 14175 (strain V8).</title>
        <authorList>
            <person name="Khaleque H.N."/>
            <person name="Ramsay J.P."/>
            <person name="Murphy R.J.T."/>
            <person name="Kaksonen A.H."/>
            <person name="Boxall N.J."/>
            <person name="Watkin E.L.J."/>
        </authorList>
    </citation>
    <scope>NUCLEOTIDE SEQUENCE [LARGE SCALE GENOMIC DNA]</scope>
    <source>
        <strain evidence="19 20">V8</strain>
    </source>
</reference>
<dbReference type="PRINTS" id="PR00368">
    <property type="entry name" value="FADPNR"/>
</dbReference>
<dbReference type="OrthoDB" id="9800167at2"/>
<dbReference type="InterPro" id="IPR006258">
    <property type="entry name" value="Lipoamide_DH"/>
</dbReference>
<feature type="active site" description="Proton acceptor" evidence="13">
    <location>
        <position position="452"/>
    </location>
</feature>
<dbReference type="InterPro" id="IPR004099">
    <property type="entry name" value="Pyr_nucl-diS_OxRdtase_dimer"/>
</dbReference>
<dbReference type="EC" id="1.8.1.4" evidence="3 16"/>
<dbReference type="Gene3D" id="3.50.50.60">
    <property type="entry name" value="FAD/NAD(P)-binding domain"/>
    <property type="match status" value="2"/>
</dbReference>
<evidence type="ECO:0000256" key="1">
    <source>
        <dbReference type="ARBA" id="ARBA00004496"/>
    </source>
</evidence>
<dbReference type="SUPFAM" id="SSF55424">
    <property type="entry name" value="FAD/NAD-linked reductases, dimerisation (C-terminal) domain"/>
    <property type="match status" value="1"/>
</dbReference>
<keyword evidence="8 16" id="KW-0560">Oxidoreductase</keyword>
<keyword evidence="5" id="KW-0963">Cytoplasm</keyword>
<dbReference type="InterPro" id="IPR036188">
    <property type="entry name" value="FAD/NAD-bd_sf"/>
</dbReference>
<dbReference type="Pfam" id="PF02852">
    <property type="entry name" value="Pyr_redox_dim"/>
    <property type="match status" value="1"/>
</dbReference>
<dbReference type="Proteomes" id="UP000243807">
    <property type="component" value="Chromosome"/>
</dbReference>
<feature type="binding site" evidence="14">
    <location>
        <position position="279"/>
    </location>
    <ligand>
        <name>NAD(+)</name>
        <dbReference type="ChEBI" id="CHEBI:57540"/>
    </ligand>
</feature>
<accession>A0A1P8UKN9</accession>
<evidence type="ECO:0000256" key="7">
    <source>
        <dbReference type="ARBA" id="ARBA00022827"/>
    </source>
</evidence>
<evidence type="ECO:0000256" key="8">
    <source>
        <dbReference type="ARBA" id="ARBA00023002"/>
    </source>
</evidence>
<evidence type="ECO:0000256" key="6">
    <source>
        <dbReference type="ARBA" id="ARBA00022630"/>
    </source>
</evidence>
<evidence type="ECO:0000256" key="9">
    <source>
        <dbReference type="ARBA" id="ARBA00023027"/>
    </source>
</evidence>
<dbReference type="FunFam" id="3.30.390.30:FF:000001">
    <property type="entry name" value="Dihydrolipoyl dehydrogenase"/>
    <property type="match status" value="1"/>
</dbReference>
<dbReference type="InterPro" id="IPR016156">
    <property type="entry name" value="FAD/NAD-linked_Rdtase_dimer_sf"/>
</dbReference>